<evidence type="ECO:0000256" key="1">
    <source>
        <dbReference type="SAM" id="MobiDB-lite"/>
    </source>
</evidence>
<feature type="region of interest" description="Disordered" evidence="1">
    <location>
        <begin position="340"/>
        <end position="360"/>
    </location>
</feature>
<accession>A0A6L2K0U7</accession>
<evidence type="ECO:0000313" key="2">
    <source>
        <dbReference type="EMBL" id="GEU42490.1"/>
    </source>
</evidence>
<dbReference type="EMBL" id="BKCJ010001575">
    <property type="protein sequence ID" value="GEU42490.1"/>
    <property type="molecule type" value="Genomic_DNA"/>
</dbReference>
<evidence type="ECO:0008006" key="3">
    <source>
        <dbReference type="Google" id="ProtNLM"/>
    </source>
</evidence>
<name>A0A6L2K0U7_TANCI</name>
<organism evidence="2">
    <name type="scientific">Tanacetum cinerariifolium</name>
    <name type="common">Dalmatian daisy</name>
    <name type="synonym">Chrysanthemum cinerariifolium</name>
    <dbReference type="NCBI Taxonomy" id="118510"/>
    <lineage>
        <taxon>Eukaryota</taxon>
        <taxon>Viridiplantae</taxon>
        <taxon>Streptophyta</taxon>
        <taxon>Embryophyta</taxon>
        <taxon>Tracheophyta</taxon>
        <taxon>Spermatophyta</taxon>
        <taxon>Magnoliopsida</taxon>
        <taxon>eudicotyledons</taxon>
        <taxon>Gunneridae</taxon>
        <taxon>Pentapetalae</taxon>
        <taxon>asterids</taxon>
        <taxon>campanulids</taxon>
        <taxon>Asterales</taxon>
        <taxon>Asteraceae</taxon>
        <taxon>Asteroideae</taxon>
        <taxon>Anthemideae</taxon>
        <taxon>Anthemidinae</taxon>
        <taxon>Tanacetum</taxon>
    </lineage>
</organism>
<dbReference type="AlphaFoldDB" id="A0A6L2K0U7"/>
<proteinExistence type="predicted"/>
<gene>
    <name evidence="2" type="ORF">Tci_014468</name>
</gene>
<sequence>MDRNDVRPIKVSINTKFLNSLQHEWSKYVTFTHQNKNLSDVEYDALYDDLLQFEPYVQASKAKRAAKNHDPLALIAHSNDYLSQSRVSPLYAHSPQLYYVTHPSSVIYSEEDYQRKLQEDAQEDKLTTAMIVDIQTKNAGYGGDGNKNARRQNMNRVANVGNGQVQIVQCVPSTESNLRNDNAETELKYDADAVSELGKKAFKARENNYLKDIVDLEDKLSSHDRIVYKIGQSIQTFHMLGKRPNKVYDPFLNAGLSYQNPEHLKKVIAAKPKMYDGERLHTTKLIIDSPDSKETLKDAEESRLKMKIKMIQLNSIKFNALYETFVPQKEFSADQTYFSTPSTSNVSSESSKEILDLPTPKMPNETKMLKMFDEMDESILTL</sequence>
<feature type="compositionally biased region" description="Low complexity" evidence="1">
    <location>
        <begin position="340"/>
        <end position="349"/>
    </location>
</feature>
<comment type="caution">
    <text evidence="2">The sequence shown here is derived from an EMBL/GenBank/DDBJ whole genome shotgun (WGS) entry which is preliminary data.</text>
</comment>
<protein>
    <recommendedName>
        <fullName evidence="3">Gag-Pol polyprotein</fullName>
    </recommendedName>
</protein>
<reference evidence="2" key="1">
    <citation type="journal article" date="2019" name="Sci. Rep.">
        <title>Draft genome of Tanacetum cinerariifolium, the natural source of mosquito coil.</title>
        <authorList>
            <person name="Yamashiro T."/>
            <person name="Shiraishi A."/>
            <person name="Satake H."/>
            <person name="Nakayama K."/>
        </authorList>
    </citation>
    <scope>NUCLEOTIDE SEQUENCE</scope>
</reference>